<name>A0A7W7ZUF6_9BACT</name>
<reference evidence="1 2" key="1">
    <citation type="submission" date="2020-08" db="EMBL/GenBank/DDBJ databases">
        <title>Genomic Encyclopedia of Type Strains, Phase IV (KMG-V): Genome sequencing to study the core and pangenomes of soil and plant-associated prokaryotes.</title>
        <authorList>
            <person name="Whitman W."/>
        </authorList>
    </citation>
    <scope>NUCLEOTIDE SEQUENCE [LARGE SCALE GENOMIC DNA]</scope>
    <source>
        <strain evidence="1 2">X5P3</strain>
    </source>
</reference>
<organism evidence="1 2">
    <name type="scientific">Granulicella mallensis</name>
    <dbReference type="NCBI Taxonomy" id="940614"/>
    <lineage>
        <taxon>Bacteria</taxon>
        <taxon>Pseudomonadati</taxon>
        <taxon>Acidobacteriota</taxon>
        <taxon>Terriglobia</taxon>
        <taxon>Terriglobales</taxon>
        <taxon>Acidobacteriaceae</taxon>
        <taxon>Granulicella</taxon>
    </lineage>
</organism>
<protein>
    <submittedName>
        <fullName evidence="1">Uncharacterized protein</fullName>
    </submittedName>
</protein>
<dbReference type="RefSeq" id="WP_184259059.1">
    <property type="nucleotide sequence ID" value="NZ_JACHIO010000021.1"/>
</dbReference>
<proteinExistence type="predicted"/>
<gene>
    <name evidence="1" type="ORF">HDF15_004309</name>
</gene>
<dbReference type="AlphaFoldDB" id="A0A7W7ZUF6"/>
<evidence type="ECO:0000313" key="1">
    <source>
        <dbReference type="EMBL" id="MBB5065939.1"/>
    </source>
</evidence>
<dbReference type="EMBL" id="JACHIO010000021">
    <property type="protein sequence ID" value="MBB5065939.1"/>
    <property type="molecule type" value="Genomic_DNA"/>
</dbReference>
<comment type="caution">
    <text evidence="1">The sequence shown here is derived from an EMBL/GenBank/DDBJ whole genome shotgun (WGS) entry which is preliminary data.</text>
</comment>
<evidence type="ECO:0000313" key="2">
    <source>
        <dbReference type="Proteomes" id="UP000584867"/>
    </source>
</evidence>
<dbReference type="Proteomes" id="UP000584867">
    <property type="component" value="Unassembled WGS sequence"/>
</dbReference>
<sequence length="142" mass="15106">MNPGLKVAYLWHDSDVIEVRVTAENAKFRGTADVYVGTDGLLEAAAALVGFPKNGLDKREVTFGAAGKEFAGGSVHLEFYCKDMAGHAAFRASIEGDYGVQEVAESATVCVDFDPAALDAFLVELQQVEKEHRGSASIIVAP</sequence>
<accession>A0A7W7ZUF6</accession>